<dbReference type="OrthoDB" id="7449507at2"/>
<keyword evidence="3" id="KW-1185">Reference proteome</keyword>
<dbReference type="AlphaFoldDB" id="A0A255XZX6"/>
<gene>
    <name evidence="2" type="ORF">CHR90_00205</name>
</gene>
<evidence type="ECO:0000313" key="2">
    <source>
        <dbReference type="EMBL" id="OYQ22516.1"/>
    </source>
</evidence>
<name>A0A255XZX6_9PROT</name>
<evidence type="ECO:0008006" key="4">
    <source>
        <dbReference type="Google" id="ProtNLM"/>
    </source>
</evidence>
<reference evidence="2 3" key="1">
    <citation type="submission" date="2017-07" db="EMBL/GenBank/DDBJ databases">
        <title>Elstera cyanobacteriorum sp. nov., a novel bacterium isolated from cyanobacterial aggregates in a eutrophic lake.</title>
        <authorList>
            <person name="Cai H."/>
        </authorList>
    </citation>
    <scope>NUCLEOTIDE SEQUENCE [LARGE SCALE GENOMIC DNA]</scope>
    <source>
        <strain evidence="2 3">TH019</strain>
    </source>
</reference>
<sequence length="107" mass="12023">MTTPRDPFANIANIKPSGPKETTPAQDQAIAAKAQQRGFVDDTPAPPPQETTARRYRRKPGEVPEPTTNVSFRPKVADWNKFMEFAERERLSQPAAFSELIRRTLAD</sequence>
<evidence type="ECO:0000313" key="3">
    <source>
        <dbReference type="Proteomes" id="UP000216361"/>
    </source>
</evidence>
<organism evidence="2 3">
    <name type="scientific">Elstera cyanobacteriorum</name>
    <dbReference type="NCBI Taxonomy" id="2022747"/>
    <lineage>
        <taxon>Bacteria</taxon>
        <taxon>Pseudomonadati</taxon>
        <taxon>Pseudomonadota</taxon>
        <taxon>Alphaproteobacteria</taxon>
        <taxon>Rhodospirillales</taxon>
        <taxon>Rhodospirillaceae</taxon>
        <taxon>Elstera</taxon>
    </lineage>
</organism>
<evidence type="ECO:0000256" key="1">
    <source>
        <dbReference type="SAM" id="MobiDB-lite"/>
    </source>
</evidence>
<proteinExistence type="predicted"/>
<protein>
    <recommendedName>
        <fullName evidence="4">Stability/partitioning determinant</fullName>
    </recommendedName>
</protein>
<feature type="region of interest" description="Disordered" evidence="1">
    <location>
        <begin position="1"/>
        <end position="70"/>
    </location>
</feature>
<comment type="caution">
    <text evidence="2">The sequence shown here is derived from an EMBL/GenBank/DDBJ whole genome shotgun (WGS) entry which is preliminary data.</text>
</comment>
<feature type="compositionally biased region" description="Low complexity" evidence="1">
    <location>
        <begin position="25"/>
        <end position="36"/>
    </location>
</feature>
<dbReference type="Proteomes" id="UP000216361">
    <property type="component" value="Unassembled WGS sequence"/>
</dbReference>
<accession>A0A255XZX6</accession>
<dbReference type="EMBL" id="NOXS01000009">
    <property type="protein sequence ID" value="OYQ22516.1"/>
    <property type="molecule type" value="Genomic_DNA"/>
</dbReference>
<dbReference type="RefSeq" id="WP_094406522.1">
    <property type="nucleotide sequence ID" value="NZ_BMJZ01000013.1"/>
</dbReference>